<feature type="compositionally biased region" description="Polar residues" evidence="1">
    <location>
        <begin position="25"/>
        <end position="39"/>
    </location>
</feature>
<dbReference type="InterPro" id="IPR003837">
    <property type="entry name" value="GatC"/>
</dbReference>
<name>A0A8H8DG31_9FUNG</name>
<evidence type="ECO:0000313" key="3">
    <source>
        <dbReference type="Proteomes" id="UP000673691"/>
    </source>
</evidence>
<sequence>GRTSSAYRNQSDQEKFNGRRRKQQAPETATSGKHAQRSMSVDGLPRRGIDGDEGDILAGEEWNYNSSETEVFAWDDGEGRWSLLPTLDLASRTCDVTPEVLDGLLRLAGLRTPGDSVRSSDSERAAAVAALSADVNALCHFVRHIQEVSAADVPPLVRLSEEWGCPLRADQWMDEGDCVGRTLIKYAKRTEGEYYVVDTAPEGREECSEQAVPVASAVVDGT</sequence>
<feature type="region of interest" description="Disordered" evidence="1">
    <location>
        <begin position="1"/>
        <end position="52"/>
    </location>
</feature>
<dbReference type="EMBL" id="JAEFCI010010958">
    <property type="protein sequence ID" value="KAG5456906.1"/>
    <property type="molecule type" value="Genomic_DNA"/>
</dbReference>
<dbReference type="OrthoDB" id="5522061at2759"/>
<evidence type="ECO:0000256" key="1">
    <source>
        <dbReference type="SAM" id="MobiDB-lite"/>
    </source>
</evidence>
<keyword evidence="3" id="KW-1185">Reference proteome</keyword>
<accession>A0A8H8DG31</accession>
<gene>
    <name evidence="2" type="ORF">BJ554DRAFT_3218</name>
</gene>
<dbReference type="AlphaFoldDB" id="A0A8H8DG31"/>
<dbReference type="Pfam" id="PF02686">
    <property type="entry name" value="GatC"/>
    <property type="match status" value="1"/>
</dbReference>
<evidence type="ECO:0000313" key="2">
    <source>
        <dbReference type="EMBL" id="KAG5456906.1"/>
    </source>
</evidence>
<organism evidence="2 3">
    <name type="scientific">Olpidium bornovanus</name>
    <dbReference type="NCBI Taxonomy" id="278681"/>
    <lineage>
        <taxon>Eukaryota</taxon>
        <taxon>Fungi</taxon>
        <taxon>Fungi incertae sedis</taxon>
        <taxon>Olpidiomycota</taxon>
        <taxon>Olpidiomycotina</taxon>
        <taxon>Olpidiomycetes</taxon>
        <taxon>Olpidiales</taxon>
        <taxon>Olpidiaceae</taxon>
        <taxon>Olpidium</taxon>
    </lineage>
</organism>
<proteinExistence type="predicted"/>
<dbReference type="Proteomes" id="UP000673691">
    <property type="component" value="Unassembled WGS sequence"/>
</dbReference>
<dbReference type="GO" id="GO:0006450">
    <property type="term" value="P:regulation of translational fidelity"/>
    <property type="evidence" value="ECO:0007669"/>
    <property type="project" value="InterPro"/>
</dbReference>
<protein>
    <submittedName>
        <fullName evidence="2">Uncharacterized protein</fullName>
    </submittedName>
</protein>
<comment type="caution">
    <text evidence="2">The sequence shown here is derived from an EMBL/GenBank/DDBJ whole genome shotgun (WGS) entry which is preliminary data.</text>
</comment>
<reference evidence="2 3" key="1">
    <citation type="journal article" name="Sci. Rep.">
        <title>Genome-scale phylogenetic analyses confirm Olpidium as the closest living zoosporic fungus to the non-flagellated, terrestrial fungi.</title>
        <authorList>
            <person name="Chang Y."/>
            <person name="Rochon D."/>
            <person name="Sekimoto S."/>
            <person name="Wang Y."/>
            <person name="Chovatia M."/>
            <person name="Sandor L."/>
            <person name="Salamov A."/>
            <person name="Grigoriev I.V."/>
            <person name="Stajich J.E."/>
            <person name="Spatafora J.W."/>
        </authorList>
    </citation>
    <scope>NUCLEOTIDE SEQUENCE [LARGE SCALE GENOMIC DNA]</scope>
    <source>
        <strain evidence="2">S191</strain>
    </source>
</reference>
<feature type="non-terminal residue" evidence="2">
    <location>
        <position position="1"/>
    </location>
</feature>
<feature type="compositionally biased region" description="Polar residues" evidence="1">
    <location>
        <begin position="1"/>
        <end position="10"/>
    </location>
</feature>